<evidence type="ECO:0000256" key="1">
    <source>
        <dbReference type="SAM" id="MobiDB-lite"/>
    </source>
</evidence>
<dbReference type="Proteomes" id="UP001446871">
    <property type="component" value="Unassembled WGS sequence"/>
</dbReference>
<organism evidence="2 3">
    <name type="scientific">Apiospora saccharicola</name>
    <dbReference type="NCBI Taxonomy" id="335842"/>
    <lineage>
        <taxon>Eukaryota</taxon>
        <taxon>Fungi</taxon>
        <taxon>Dikarya</taxon>
        <taxon>Ascomycota</taxon>
        <taxon>Pezizomycotina</taxon>
        <taxon>Sordariomycetes</taxon>
        <taxon>Xylariomycetidae</taxon>
        <taxon>Amphisphaeriales</taxon>
        <taxon>Apiosporaceae</taxon>
        <taxon>Apiospora</taxon>
    </lineage>
</organism>
<feature type="region of interest" description="Disordered" evidence="1">
    <location>
        <begin position="261"/>
        <end position="280"/>
    </location>
</feature>
<gene>
    <name evidence="2" type="ORF">PG996_014422</name>
</gene>
<proteinExistence type="predicted"/>
<reference evidence="2 3" key="1">
    <citation type="submission" date="2023-01" db="EMBL/GenBank/DDBJ databases">
        <title>Analysis of 21 Apiospora genomes using comparative genomics revels a genus with tremendous synthesis potential of carbohydrate active enzymes and secondary metabolites.</title>
        <authorList>
            <person name="Sorensen T."/>
        </authorList>
    </citation>
    <scope>NUCLEOTIDE SEQUENCE [LARGE SCALE GENOMIC DNA]</scope>
    <source>
        <strain evidence="2 3">CBS 83171</strain>
    </source>
</reference>
<name>A0ABR1TIA0_9PEZI</name>
<keyword evidence="3" id="KW-1185">Reference proteome</keyword>
<protein>
    <submittedName>
        <fullName evidence="2">Uncharacterized protein</fullName>
    </submittedName>
</protein>
<feature type="compositionally biased region" description="Basic and acidic residues" evidence="1">
    <location>
        <begin position="193"/>
        <end position="207"/>
    </location>
</feature>
<evidence type="ECO:0000313" key="2">
    <source>
        <dbReference type="EMBL" id="KAK8046358.1"/>
    </source>
</evidence>
<comment type="caution">
    <text evidence="2">The sequence shown here is derived from an EMBL/GenBank/DDBJ whole genome shotgun (WGS) entry which is preliminary data.</text>
</comment>
<feature type="region of interest" description="Disordered" evidence="1">
    <location>
        <begin position="179"/>
        <end position="241"/>
    </location>
</feature>
<accession>A0ABR1TIA0</accession>
<evidence type="ECO:0000313" key="3">
    <source>
        <dbReference type="Proteomes" id="UP001446871"/>
    </source>
</evidence>
<dbReference type="EMBL" id="JAQQWM010000009">
    <property type="protein sequence ID" value="KAK8046358.1"/>
    <property type="molecule type" value="Genomic_DNA"/>
</dbReference>
<feature type="compositionally biased region" description="Basic and acidic residues" evidence="1">
    <location>
        <begin position="218"/>
        <end position="230"/>
    </location>
</feature>
<sequence>MDISSGYHDTNNKTADFVVYDDQCDSATPSGPCWLCGRPSEFPSPLKEDTFECEFLCGWPVPHDIRERLRQVKKQEERRDAELRGYEADDENEDGIQDTADMMAGVIIDDDGHIEAEMDGLPSQVTSRNIADDHKGEHRPAASQDTSITSYHFGVDGGTAGSSYDTDDVDVYEEMHKTLFPSGAPWPPIPSTKPRDITDKAARHDDLQIASSGKRTKSKDSNEGSKDRPAKKQKIVGGSITTVSKDPKNWFRLGGRHNLLGNKTKPGLDDNLFGYHGDEH</sequence>